<dbReference type="EMBL" id="FUEG01000026">
    <property type="protein sequence ID" value="SJL14915.1"/>
    <property type="molecule type" value="Genomic_DNA"/>
</dbReference>
<feature type="region of interest" description="Disordered" evidence="1">
    <location>
        <begin position="1"/>
        <end position="109"/>
    </location>
</feature>
<feature type="transmembrane region" description="Helical" evidence="2">
    <location>
        <begin position="300"/>
        <end position="325"/>
    </location>
</feature>
<dbReference type="AlphaFoldDB" id="A0A284S1N5"/>
<feature type="compositionally biased region" description="Polar residues" evidence="1">
    <location>
        <begin position="83"/>
        <end position="95"/>
    </location>
</feature>
<feature type="transmembrane region" description="Helical" evidence="2">
    <location>
        <begin position="214"/>
        <end position="233"/>
    </location>
</feature>
<accession>A0A284S1N5</accession>
<sequence>MDDDIPSSIQDSSSEDSESSTEEYGNSRRYSESRPRSRASFAKPRITSPDPYDGEEETLPSRQSTPTRPLGRRFPSIFGVPRRNNSTSTGATARQQAPAEDPPFEEAGPTARVWQTYVDESLMHDAEMVANERDKVNILLVFAGLFSAIVSAFIAQSSSNLQPDYDKISAYLLFDLINMQRALANGTSLDGISTSGADPRGPFTPKTLDSCVNGLWFASLTLSLATALFAVLANEWHYHYLSPISGDPQIRSRIRQFRYMGLRRWHVSGFIALLPLMLHLSLGLFLLGLVLYLLPMQLGIALLTAVIALSTFVVYVTTNTLPMIYPQCPYKTPVSSVLYAIFIRMLGQFPSILNAISSSLSPHHHTLQIVEHNAAETSRAEFDVQALHWLYTVSSNTFMRRLVIQALSGLPADCGEFANRLFQPHWREIRDEKEEMLMDCMEKVLNRDGSSTRWIPKDIPDIDRRVEQLLRLEIQFPPLRREPQFGGYDLDLSNKYIYFDGLSTTLSSLEATHIRKPIHLPSQKQVAMNALAHNDVHHPVVWKSLFLRAVEQGLFNRTSDTVLNVDMCFNLVASLFLTERASPASYSTTLADTAAECFPDEVLDNLLSFFENFDLYQESMDRRPRLLLAIMRLLVLNSEHSELNLIDLHSSQRRFFHSDSTISKYRLLIVALYAISRDLHYPDNPPLLLCHRGVFEAILSYITSDLFIGTSTRSQNGSEYGTLVWTCRAHALASIAWFIERGSDFGVVVPLVEWATRPLFSNLLRVMAQSDEYYQYNTQRQVPHQRFGSLFGVISFLLGQGLSGGISHAYETFRQERSLEYIAQRSSLHIWFIEGLQGYITLLSEATDQSVTGNNTGIEPETLQSHIEDLHQVPVILAVCMSITLNGVPRRPILSALASIAPDHPEWITLLDIVDWHIDDDAFLESYYSDSREVIPPGDAKRLKKNLKEVVDILTDCVGTAKDRNSSNSGINWPLIKSYTRTGSLETHQGSRWRRWKKVLLGSRKLETDTTKKDIEQG</sequence>
<dbReference type="InterPro" id="IPR045338">
    <property type="entry name" value="DUF6535"/>
</dbReference>
<evidence type="ECO:0000256" key="2">
    <source>
        <dbReference type="SAM" id="Phobius"/>
    </source>
</evidence>
<dbReference type="OrthoDB" id="2889268at2759"/>
<dbReference type="Pfam" id="PF20153">
    <property type="entry name" value="DUF6535"/>
    <property type="match status" value="1"/>
</dbReference>
<keyword evidence="2" id="KW-0472">Membrane</keyword>
<gene>
    <name evidence="4" type="ORF">ARMOST_18391</name>
</gene>
<feature type="transmembrane region" description="Helical" evidence="2">
    <location>
        <begin position="265"/>
        <end position="294"/>
    </location>
</feature>
<proteinExistence type="predicted"/>
<keyword evidence="2" id="KW-1133">Transmembrane helix</keyword>
<feature type="domain" description="DUF6535" evidence="3">
    <location>
        <begin position="114"/>
        <end position="294"/>
    </location>
</feature>
<feature type="compositionally biased region" description="Basic and acidic residues" evidence="1">
    <location>
        <begin position="25"/>
        <end position="35"/>
    </location>
</feature>
<organism evidence="4 5">
    <name type="scientific">Armillaria ostoyae</name>
    <name type="common">Armillaria root rot fungus</name>
    <dbReference type="NCBI Taxonomy" id="47428"/>
    <lineage>
        <taxon>Eukaryota</taxon>
        <taxon>Fungi</taxon>
        <taxon>Dikarya</taxon>
        <taxon>Basidiomycota</taxon>
        <taxon>Agaricomycotina</taxon>
        <taxon>Agaricomycetes</taxon>
        <taxon>Agaricomycetidae</taxon>
        <taxon>Agaricales</taxon>
        <taxon>Marasmiineae</taxon>
        <taxon>Physalacriaceae</taxon>
        <taxon>Armillaria</taxon>
    </lineage>
</organism>
<name>A0A284S1N5_ARMOS</name>
<keyword evidence="2" id="KW-0812">Transmembrane</keyword>
<feature type="transmembrane region" description="Helical" evidence="2">
    <location>
        <begin position="136"/>
        <end position="155"/>
    </location>
</feature>
<dbReference type="Proteomes" id="UP000219338">
    <property type="component" value="Unassembled WGS sequence"/>
</dbReference>
<protein>
    <recommendedName>
        <fullName evidence="3">DUF6535 domain-containing protein</fullName>
    </recommendedName>
</protein>
<keyword evidence="5" id="KW-1185">Reference proteome</keyword>
<feature type="transmembrane region" description="Helical" evidence="2">
    <location>
        <begin position="337"/>
        <end position="356"/>
    </location>
</feature>
<feature type="compositionally biased region" description="Low complexity" evidence="1">
    <location>
        <begin position="1"/>
        <end position="12"/>
    </location>
</feature>
<reference evidence="5" key="1">
    <citation type="journal article" date="2017" name="Nat. Ecol. Evol.">
        <title>Genome expansion and lineage-specific genetic innovations in the forest pathogenic fungi Armillaria.</title>
        <authorList>
            <person name="Sipos G."/>
            <person name="Prasanna A.N."/>
            <person name="Walter M.C."/>
            <person name="O'Connor E."/>
            <person name="Balint B."/>
            <person name="Krizsan K."/>
            <person name="Kiss B."/>
            <person name="Hess J."/>
            <person name="Varga T."/>
            <person name="Slot J."/>
            <person name="Riley R."/>
            <person name="Boka B."/>
            <person name="Rigling D."/>
            <person name="Barry K."/>
            <person name="Lee J."/>
            <person name="Mihaltcheva S."/>
            <person name="LaButti K."/>
            <person name="Lipzen A."/>
            <person name="Waldron R."/>
            <person name="Moloney N.M."/>
            <person name="Sperisen C."/>
            <person name="Kredics L."/>
            <person name="Vagvoelgyi C."/>
            <person name="Patrignani A."/>
            <person name="Fitzpatrick D."/>
            <person name="Nagy I."/>
            <person name="Doyle S."/>
            <person name="Anderson J.B."/>
            <person name="Grigoriev I.V."/>
            <person name="Gueldener U."/>
            <person name="Muensterkoetter M."/>
            <person name="Nagy L.G."/>
        </authorList>
    </citation>
    <scope>NUCLEOTIDE SEQUENCE [LARGE SCALE GENOMIC DNA]</scope>
    <source>
        <strain evidence="5">C18/9</strain>
    </source>
</reference>
<evidence type="ECO:0000313" key="5">
    <source>
        <dbReference type="Proteomes" id="UP000219338"/>
    </source>
</evidence>
<evidence type="ECO:0000259" key="3">
    <source>
        <dbReference type="Pfam" id="PF20153"/>
    </source>
</evidence>
<evidence type="ECO:0000313" key="4">
    <source>
        <dbReference type="EMBL" id="SJL14915.1"/>
    </source>
</evidence>
<evidence type="ECO:0000256" key="1">
    <source>
        <dbReference type="SAM" id="MobiDB-lite"/>
    </source>
</evidence>